<protein>
    <submittedName>
        <fullName evidence="1">SFRICE_007477</fullName>
    </submittedName>
</protein>
<name>A0A2H1WYJ2_SPOFR</name>
<reference evidence="1" key="1">
    <citation type="submission" date="2016-07" db="EMBL/GenBank/DDBJ databases">
        <authorList>
            <person name="Bretaudeau A."/>
        </authorList>
    </citation>
    <scope>NUCLEOTIDE SEQUENCE</scope>
    <source>
        <strain evidence="1">Rice</strain>
        <tissue evidence="1">Whole body</tissue>
    </source>
</reference>
<sequence>MVGRCGGWPRAGEGAACQSARVRDAPARRKKRFEQRRVGVRQIGISDMYNLKSCKYGQRAVRGAGRAAAEGGRRAPARLTPVGTCWMQRRPMLRCRPLDVYLQVDAVAGQLAAVKCAASSIPARNNSLCDLQIVVPGLGVVCMNKINLKHSLITLEYKKDVLESRH</sequence>
<evidence type="ECO:0000313" key="1">
    <source>
        <dbReference type="EMBL" id="SOQ58139.1"/>
    </source>
</evidence>
<accession>A0A2H1WYJ2</accession>
<dbReference type="AlphaFoldDB" id="A0A2H1WYJ2"/>
<gene>
    <name evidence="1" type="ORF">SFRICE_007477</name>
</gene>
<organism evidence="1">
    <name type="scientific">Spodoptera frugiperda</name>
    <name type="common">Fall armyworm</name>
    <dbReference type="NCBI Taxonomy" id="7108"/>
    <lineage>
        <taxon>Eukaryota</taxon>
        <taxon>Metazoa</taxon>
        <taxon>Ecdysozoa</taxon>
        <taxon>Arthropoda</taxon>
        <taxon>Hexapoda</taxon>
        <taxon>Insecta</taxon>
        <taxon>Pterygota</taxon>
        <taxon>Neoptera</taxon>
        <taxon>Endopterygota</taxon>
        <taxon>Lepidoptera</taxon>
        <taxon>Glossata</taxon>
        <taxon>Ditrysia</taxon>
        <taxon>Noctuoidea</taxon>
        <taxon>Noctuidae</taxon>
        <taxon>Amphipyrinae</taxon>
        <taxon>Spodoptera</taxon>
    </lineage>
</organism>
<dbReference type="EMBL" id="ODYU01012043">
    <property type="protein sequence ID" value="SOQ58139.1"/>
    <property type="molecule type" value="Genomic_DNA"/>
</dbReference>
<proteinExistence type="predicted"/>